<name>A0A5D9C3T3_9SPHN</name>
<dbReference type="RefSeq" id="WP_149523142.1">
    <property type="nucleotide sequence ID" value="NZ_VTOU01000003.1"/>
</dbReference>
<evidence type="ECO:0000313" key="3">
    <source>
        <dbReference type="Proteomes" id="UP000322077"/>
    </source>
</evidence>
<evidence type="ECO:0008006" key="4">
    <source>
        <dbReference type="Google" id="ProtNLM"/>
    </source>
</evidence>
<keyword evidence="1" id="KW-0732">Signal</keyword>
<keyword evidence="3" id="KW-1185">Reference proteome</keyword>
<accession>A0A5D9C3T3</accession>
<comment type="caution">
    <text evidence="2">The sequence shown here is derived from an EMBL/GenBank/DDBJ whole genome shotgun (WGS) entry which is preliminary data.</text>
</comment>
<reference evidence="2 3" key="1">
    <citation type="submission" date="2019-08" db="EMBL/GenBank/DDBJ databases">
        <authorList>
            <person name="Wang G."/>
            <person name="Xu Z."/>
        </authorList>
    </citation>
    <scope>NUCLEOTIDE SEQUENCE [LARGE SCALE GENOMIC DNA]</scope>
    <source>
        <strain evidence="2 3">ZX</strain>
    </source>
</reference>
<gene>
    <name evidence="2" type="ORF">FYJ91_15500</name>
</gene>
<evidence type="ECO:0000313" key="2">
    <source>
        <dbReference type="EMBL" id="TZG26339.1"/>
    </source>
</evidence>
<feature type="signal peptide" evidence="1">
    <location>
        <begin position="1"/>
        <end position="21"/>
    </location>
</feature>
<proteinExistence type="predicted"/>
<sequence>MRIWLALWAIAMGFMPTIAPAAEPGAAPIPAPVAALAGCWGGRGEVMGKSVSITVHAAPIVLDAMMAVDADSVATADPNDRYAAHLIFGGAGDPQKAPASVIMGYWTDSFGGTFAAAGNGEVRADGFDMTYAYPDDAFVNRWRMKGDALSWQIVARDANGVEKPFASYALQKAACASSAKP</sequence>
<dbReference type="Proteomes" id="UP000322077">
    <property type="component" value="Unassembled WGS sequence"/>
</dbReference>
<dbReference type="AlphaFoldDB" id="A0A5D9C3T3"/>
<protein>
    <recommendedName>
        <fullName evidence="4">DUF1579 domain-containing protein</fullName>
    </recommendedName>
</protein>
<dbReference type="EMBL" id="VTOU01000003">
    <property type="protein sequence ID" value="TZG26339.1"/>
    <property type="molecule type" value="Genomic_DNA"/>
</dbReference>
<organism evidence="2 3">
    <name type="scientific">Sphingomonas montanisoli</name>
    <dbReference type="NCBI Taxonomy" id="2606412"/>
    <lineage>
        <taxon>Bacteria</taxon>
        <taxon>Pseudomonadati</taxon>
        <taxon>Pseudomonadota</taxon>
        <taxon>Alphaproteobacteria</taxon>
        <taxon>Sphingomonadales</taxon>
        <taxon>Sphingomonadaceae</taxon>
        <taxon>Sphingomonas</taxon>
    </lineage>
</organism>
<feature type="chain" id="PRO_5023106340" description="DUF1579 domain-containing protein" evidence="1">
    <location>
        <begin position="22"/>
        <end position="181"/>
    </location>
</feature>
<evidence type="ECO:0000256" key="1">
    <source>
        <dbReference type="SAM" id="SignalP"/>
    </source>
</evidence>